<protein>
    <submittedName>
        <fullName evidence="1">Uncharacterized protein</fullName>
    </submittedName>
</protein>
<name>A0A9P4TZC2_9PEZI</name>
<comment type="caution">
    <text evidence="1">The sequence shown here is derived from an EMBL/GenBank/DDBJ whole genome shotgun (WGS) entry which is preliminary data.</text>
</comment>
<gene>
    <name evidence="1" type="ORF">EJ08DRAFT_193201</name>
</gene>
<organism evidence="1 2">
    <name type="scientific">Tothia fuscella</name>
    <dbReference type="NCBI Taxonomy" id="1048955"/>
    <lineage>
        <taxon>Eukaryota</taxon>
        <taxon>Fungi</taxon>
        <taxon>Dikarya</taxon>
        <taxon>Ascomycota</taxon>
        <taxon>Pezizomycotina</taxon>
        <taxon>Dothideomycetes</taxon>
        <taxon>Pleosporomycetidae</taxon>
        <taxon>Venturiales</taxon>
        <taxon>Cylindrosympodiaceae</taxon>
        <taxon>Tothia</taxon>
    </lineage>
</organism>
<accession>A0A9P4TZC2</accession>
<keyword evidence="2" id="KW-1185">Reference proteome</keyword>
<evidence type="ECO:0000313" key="1">
    <source>
        <dbReference type="EMBL" id="KAF2431241.1"/>
    </source>
</evidence>
<dbReference type="AlphaFoldDB" id="A0A9P4TZC2"/>
<evidence type="ECO:0000313" key="2">
    <source>
        <dbReference type="Proteomes" id="UP000800235"/>
    </source>
</evidence>
<dbReference type="EMBL" id="MU007033">
    <property type="protein sequence ID" value="KAF2431241.1"/>
    <property type="molecule type" value="Genomic_DNA"/>
</dbReference>
<reference evidence="1" key="1">
    <citation type="journal article" date="2020" name="Stud. Mycol.">
        <title>101 Dothideomycetes genomes: a test case for predicting lifestyles and emergence of pathogens.</title>
        <authorList>
            <person name="Haridas S."/>
            <person name="Albert R."/>
            <person name="Binder M."/>
            <person name="Bloem J."/>
            <person name="Labutti K."/>
            <person name="Salamov A."/>
            <person name="Andreopoulos B."/>
            <person name="Baker S."/>
            <person name="Barry K."/>
            <person name="Bills G."/>
            <person name="Bluhm B."/>
            <person name="Cannon C."/>
            <person name="Castanera R."/>
            <person name="Culley D."/>
            <person name="Daum C."/>
            <person name="Ezra D."/>
            <person name="Gonzalez J."/>
            <person name="Henrissat B."/>
            <person name="Kuo A."/>
            <person name="Liang C."/>
            <person name="Lipzen A."/>
            <person name="Lutzoni F."/>
            <person name="Magnuson J."/>
            <person name="Mondo S."/>
            <person name="Nolan M."/>
            <person name="Ohm R."/>
            <person name="Pangilinan J."/>
            <person name="Park H.-J."/>
            <person name="Ramirez L."/>
            <person name="Alfaro M."/>
            <person name="Sun H."/>
            <person name="Tritt A."/>
            <person name="Yoshinaga Y."/>
            <person name="Zwiers L.-H."/>
            <person name="Turgeon B."/>
            <person name="Goodwin S."/>
            <person name="Spatafora J."/>
            <person name="Crous P."/>
            <person name="Grigoriev I."/>
        </authorList>
    </citation>
    <scope>NUCLEOTIDE SEQUENCE</scope>
    <source>
        <strain evidence="1">CBS 130266</strain>
    </source>
</reference>
<dbReference type="OrthoDB" id="4538483at2759"/>
<dbReference type="Proteomes" id="UP000800235">
    <property type="component" value="Unassembled WGS sequence"/>
</dbReference>
<sequence length="591" mass="65126">MPDAGYLGRLQAHLQDLQAAPDTTTIDEKLFDTAGYVLLPKLNAETIQGLIIQVYRLLPTLQQDPTPVVRLLTKLLDPVPLSSILSLELPVDFVAGLNVAATPFNSLTLSLLEKADTSTARRLASTYQPLFIALVTLWLSTPDEGVADRASKVILSMLRVDRQDSGIVEWDGPVWKRIFRDKDVYETMFALTDLKSRKDTSLNKNQKTIAQARIMDWLPAVGRMDWVSITQSYHPEIESSYGLPDGQQSLLDYAASYMVEFKDDVLMHRSLINFFSNLLQVQVPSPTAPSAPFDFLNAHGLHTRTIAYYVQPDHPSHDRLDATFLYGPAARYVGSWATTYPQAFSANSQTRDEVIKRISQAVDISPSRWAHAQSPAEDLHVLSCLPRSFLVSLGGSSPLFSLPSRITSPDALHTLATLFHGPIDINTITYPPRANNSSVEDHDAELQAAHEIYYSYISRNDRLWSDITTHADTIALKDQALAATTLMKAVATAKWGGTQALTTPPARSTIIPWILAPPKMFSNLVGGHGDAESAAYKIAVAKFDLVKAFYERLGDGEDDKVVAQAVRARIAEGPWGSGEQQVGGRIATLDM</sequence>
<proteinExistence type="predicted"/>